<dbReference type="InterPro" id="IPR011765">
    <property type="entry name" value="Pept_M16_N"/>
</dbReference>
<dbReference type="SUPFAM" id="SSF63411">
    <property type="entry name" value="LuxS/MPP-like metallohydrolase"/>
    <property type="match status" value="1"/>
</dbReference>
<evidence type="ECO:0000313" key="4">
    <source>
        <dbReference type="EMBL" id="PJA41243.1"/>
    </source>
</evidence>
<dbReference type="InterPro" id="IPR007863">
    <property type="entry name" value="Peptidase_M16_C"/>
</dbReference>
<dbReference type="InterPro" id="IPR011249">
    <property type="entry name" value="Metalloenz_LuxS/M16"/>
</dbReference>
<sequence length="232" mass="26523">MKKVVNQMNLPIVLTSNNLRIYLVREKSLNSVVLHLRGLAGSSYESSANVGASHFTEHLVLQGTKNYDNSYRLNSLIIKQGGRIIATTSRDDVLFGVHVLKDYVYDAVTFLSEIFYNATFNPKDFELVQKNIKAEIFRHMDSPEKAVLRKSYKVLFPKGRMGLLNTGAVGDLEKLTLEKVKSFYRQFYVNNRFILYVYGNFDPNNLALNIGEKFRSQKNTPHPDRPAPKINK</sequence>
<dbReference type="Gene3D" id="3.30.830.10">
    <property type="entry name" value="Metalloenzyme, LuxS/M16 peptidase-like"/>
    <property type="match status" value="1"/>
</dbReference>
<dbReference type="PANTHER" id="PTHR11851">
    <property type="entry name" value="METALLOPROTEASE"/>
    <property type="match status" value="1"/>
</dbReference>
<evidence type="ECO:0000313" key="5">
    <source>
        <dbReference type="Proteomes" id="UP000230683"/>
    </source>
</evidence>
<dbReference type="PANTHER" id="PTHR11851:SF49">
    <property type="entry name" value="MITOCHONDRIAL-PROCESSING PEPTIDASE SUBUNIT ALPHA"/>
    <property type="match status" value="1"/>
</dbReference>
<dbReference type="EMBL" id="PFWY01000030">
    <property type="protein sequence ID" value="PJA41243.1"/>
    <property type="molecule type" value="Genomic_DNA"/>
</dbReference>
<dbReference type="AlphaFoldDB" id="A0A2M7X4Z4"/>
<comment type="caution">
    <text evidence="4">The sequence shown here is derived from an EMBL/GenBank/DDBJ whole genome shotgun (WGS) entry which is preliminary data.</text>
</comment>
<reference evidence="5" key="1">
    <citation type="submission" date="2017-09" db="EMBL/GenBank/DDBJ databases">
        <title>Depth-based differentiation of microbial function through sediment-hosted aquifers and enrichment of novel symbionts in the deep terrestrial subsurface.</title>
        <authorList>
            <person name="Probst A.J."/>
            <person name="Ladd B."/>
            <person name="Jarett J.K."/>
            <person name="Geller-Mcgrath D.E."/>
            <person name="Sieber C.M.K."/>
            <person name="Emerson J.B."/>
            <person name="Anantharaman K."/>
            <person name="Thomas B.C."/>
            <person name="Malmstrom R."/>
            <person name="Stieglmeier M."/>
            <person name="Klingl A."/>
            <person name="Woyke T."/>
            <person name="Ryan C.M."/>
            <person name="Banfield J.F."/>
        </authorList>
    </citation>
    <scope>NUCLEOTIDE SEQUENCE [LARGE SCALE GENOMIC DNA]</scope>
</reference>
<feature type="non-terminal residue" evidence="4">
    <location>
        <position position="232"/>
    </location>
</feature>
<dbReference type="InterPro" id="IPR050361">
    <property type="entry name" value="MPP/UQCRC_Complex"/>
</dbReference>
<gene>
    <name evidence="4" type="ORF">CO178_00640</name>
</gene>
<accession>A0A2M7X4Z4</accession>
<dbReference type="Pfam" id="PF00675">
    <property type="entry name" value="Peptidase_M16"/>
    <property type="match status" value="1"/>
</dbReference>
<evidence type="ECO:0008006" key="6">
    <source>
        <dbReference type="Google" id="ProtNLM"/>
    </source>
</evidence>
<feature type="domain" description="Peptidase M16 N-terminal" evidence="2">
    <location>
        <begin position="40"/>
        <end position="151"/>
    </location>
</feature>
<organism evidence="4 5">
    <name type="scientific">candidate division WWE3 bacterium CG_4_9_14_3_um_filter_34_6</name>
    <dbReference type="NCBI Taxonomy" id="1975079"/>
    <lineage>
        <taxon>Bacteria</taxon>
        <taxon>Katanobacteria</taxon>
    </lineage>
</organism>
<evidence type="ECO:0000259" key="2">
    <source>
        <dbReference type="Pfam" id="PF00675"/>
    </source>
</evidence>
<proteinExistence type="inferred from homology"/>
<feature type="domain" description="Peptidase M16 C-terminal" evidence="3">
    <location>
        <begin position="174"/>
        <end position="228"/>
    </location>
</feature>
<dbReference type="Proteomes" id="UP000230683">
    <property type="component" value="Unassembled WGS sequence"/>
</dbReference>
<protein>
    <recommendedName>
        <fullName evidence="6">Peptidase M16 N-terminal domain-containing protein</fullName>
    </recommendedName>
</protein>
<dbReference type="GO" id="GO:0046872">
    <property type="term" value="F:metal ion binding"/>
    <property type="evidence" value="ECO:0007669"/>
    <property type="project" value="InterPro"/>
</dbReference>
<dbReference type="Pfam" id="PF05193">
    <property type="entry name" value="Peptidase_M16_C"/>
    <property type="match status" value="1"/>
</dbReference>
<comment type="similarity">
    <text evidence="1">Belongs to the peptidase M16 family.</text>
</comment>
<evidence type="ECO:0000259" key="3">
    <source>
        <dbReference type="Pfam" id="PF05193"/>
    </source>
</evidence>
<evidence type="ECO:0000256" key="1">
    <source>
        <dbReference type="ARBA" id="ARBA00007261"/>
    </source>
</evidence>
<name>A0A2M7X4Z4_UNCKA</name>